<name>A0A0C9WB56_9AGAM</name>
<dbReference type="HOGENOM" id="CLU_2533613_0_0_1"/>
<feature type="non-terminal residue" evidence="1">
    <location>
        <position position="1"/>
    </location>
</feature>
<proteinExistence type="predicted"/>
<keyword evidence="2" id="KW-1185">Reference proteome</keyword>
<accession>A0A0C9WB56</accession>
<evidence type="ECO:0000313" key="2">
    <source>
        <dbReference type="Proteomes" id="UP000053820"/>
    </source>
</evidence>
<feature type="non-terminal residue" evidence="1">
    <location>
        <position position="84"/>
    </location>
</feature>
<protein>
    <submittedName>
        <fullName evidence="1">Uncharacterized protein</fullName>
    </submittedName>
</protein>
<dbReference type="Proteomes" id="UP000053820">
    <property type="component" value="Unassembled WGS sequence"/>
</dbReference>
<dbReference type="OrthoDB" id="2686234at2759"/>
<reference evidence="1 2" key="1">
    <citation type="submission" date="2014-04" db="EMBL/GenBank/DDBJ databases">
        <title>Evolutionary Origins and Diversification of the Mycorrhizal Mutualists.</title>
        <authorList>
            <consortium name="DOE Joint Genome Institute"/>
            <consortium name="Mycorrhizal Genomics Consortium"/>
            <person name="Kohler A."/>
            <person name="Kuo A."/>
            <person name="Nagy L.G."/>
            <person name="Floudas D."/>
            <person name="Copeland A."/>
            <person name="Barry K.W."/>
            <person name="Cichocki N."/>
            <person name="Veneault-Fourrey C."/>
            <person name="LaButti K."/>
            <person name="Lindquist E.A."/>
            <person name="Lipzen A."/>
            <person name="Lundell T."/>
            <person name="Morin E."/>
            <person name="Murat C."/>
            <person name="Riley R."/>
            <person name="Ohm R."/>
            <person name="Sun H."/>
            <person name="Tunlid A."/>
            <person name="Henrissat B."/>
            <person name="Grigoriev I.V."/>
            <person name="Hibbett D.S."/>
            <person name="Martin F."/>
        </authorList>
    </citation>
    <scope>NUCLEOTIDE SEQUENCE [LARGE SCALE GENOMIC DNA]</scope>
    <source>
        <strain evidence="1 2">MD-312</strain>
    </source>
</reference>
<dbReference type="AlphaFoldDB" id="A0A0C9WB56"/>
<organism evidence="1 2">
    <name type="scientific">Hydnomerulius pinastri MD-312</name>
    <dbReference type="NCBI Taxonomy" id="994086"/>
    <lineage>
        <taxon>Eukaryota</taxon>
        <taxon>Fungi</taxon>
        <taxon>Dikarya</taxon>
        <taxon>Basidiomycota</taxon>
        <taxon>Agaricomycotina</taxon>
        <taxon>Agaricomycetes</taxon>
        <taxon>Agaricomycetidae</taxon>
        <taxon>Boletales</taxon>
        <taxon>Boletales incertae sedis</taxon>
        <taxon>Leucogyrophana</taxon>
    </lineage>
</organism>
<evidence type="ECO:0000313" key="1">
    <source>
        <dbReference type="EMBL" id="KIJ65313.1"/>
    </source>
</evidence>
<gene>
    <name evidence="1" type="ORF">HYDPIDRAFT_48603</name>
</gene>
<sequence>LMMKEALAGEITENDTTEVIGENSARRRWVTLCWILLAWWVLNFITWFIYTCTVSIIAALGLVICPTQHVFSTSRMTSHLYKNH</sequence>
<dbReference type="EMBL" id="KN839844">
    <property type="protein sequence ID" value="KIJ65313.1"/>
    <property type="molecule type" value="Genomic_DNA"/>
</dbReference>